<feature type="transmembrane region" description="Helical" evidence="1">
    <location>
        <begin position="340"/>
        <end position="360"/>
    </location>
</feature>
<accession>A0A6N7KQU0</accession>
<feature type="transmembrane region" description="Helical" evidence="1">
    <location>
        <begin position="220"/>
        <end position="240"/>
    </location>
</feature>
<dbReference type="EMBL" id="WBOF01000001">
    <property type="protein sequence ID" value="MQS12697.1"/>
    <property type="molecule type" value="Genomic_DNA"/>
</dbReference>
<feature type="transmembrane region" description="Helical" evidence="1">
    <location>
        <begin position="91"/>
        <end position="110"/>
    </location>
</feature>
<evidence type="ECO:0000256" key="1">
    <source>
        <dbReference type="SAM" id="Phobius"/>
    </source>
</evidence>
<feature type="transmembrane region" description="Helical" evidence="1">
    <location>
        <begin position="276"/>
        <end position="297"/>
    </location>
</feature>
<feature type="transmembrane region" description="Helical" evidence="1">
    <location>
        <begin position="173"/>
        <end position="189"/>
    </location>
</feature>
<evidence type="ECO:0008006" key="4">
    <source>
        <dbReference type="Google" id="ProtNLM"/>
    </source>
</evidence>
<keyword evidence="3" id="KW-1185">Reference proteome</keyword>
<keyword evidence="1" id="KW-0812">Transmembrane</keyword>
<dbReference type="AlphaFoldDB" id="A0A6N7KQU0"/>
<evidence type="ECO:0000313" key="3">
    <source>
        <dbReference type="Proteomes" id="UP000450000"/>
    </source>
</evidence>
<name>A0A6N7KQU0_9ACTN</name>
<keyword evidence="1" id="KW-0472">Membrane</keyword>
<reference evidence="2 3" key="1">
    <citation type="submission" date="2019-09" db="EMBL/GenBank/DDBJ databases">
        <title>Genome Sequences of Streptomyces kaniharaensis ATCC 21070.</title>
        <authorList>
            <person name="Zhu W."/>
            <person name="De Crecy-Lagard V."/>
            <person name="Richards N.G."/>
        </authorList>
    </citation>
    <scope>NUCLEOTIDE SEQUENCE [LARGE SCALE GENOMIC DNA]</scope>
    <source>
        <strain evidence="2 3">SF-557</strain>
    </source>
</reference>
<feature type="transmembrane region" description="Helical" evidence="1">
    <location>
        <begin position="309"/>
        <end position="328"/>
    </location>
</feature>
<feature type="transmembrane region" description="Helical" evidence="1">
    <location>
        <begin position="12"/>
        <end position="33"/>
    </location>
</feature>
<keyword evidence="1" id="KW-1133">Transmembrane helix</keyword>
<feature type="transmembrane region" description="Helical" evidence="1">
    <location>
        <begin position="149"/>
        <end position="166"/>
    </location>
</feature>
<comment type="caution">
    <text evidence="2">The sequence shown here is derived from an EMBL/GenBank/DDBJ whole genome shotgun (WGS) entry which is preliminary data.</text>
</comment>
<feature type="transmembrane region" description="Helical" evidence="1">
    <location>
        <begin position="367"/>
        <end position="387"/>
    </location>
</feature>
<feature type="transmembrane region" description="Helical" evidence="1">
    <location>
        <begin position="122"/>
        <end position="143"/>
    </location>
</feature>
<gene>
    <name evidence="2" type="ORF">F7Q99_10435</name>
</gene>
<feature type="transmembrane region" description="Helical" evidence="1">
    <location>
        <begin position="418"/>
        <end position="437"/>
    </location>
</feature>
<feature type="transmembrane region" description="Helical" evidence="1">
    <location>
        <begin position="195"/>
        <end position="213"/>
    </location>
</feature>
<dbReference type="OrthoDB" id="3462168at2"/>
<feature type="transmembrane region" description="Helical" evidence="1">
    <location>
        <begin position="443"/>
        <end position="462"/>
    </location>
</feature>
<proteinExistence type="predicted"/>
<dbReference type="Proteomes" id="UP000450000">
    <property type="component" value="Unassembled WGS sequence"/>
</dbReference>
<protein>
    <recommendedName>
        <fullName evidence="4">Phospholipid carrier-dependent glycosyltransferase</fullName>
    </recommendedName>
</protein>
<sequence length="572" mass="62697">MLQRFDELRARRWFWPTAVLVGYVVEVLVRLVLVRGLNYPSVHADEDSYLVLARVLAGRPTTEMPVGVVIPGGYPLLVSPALRIADDPVTAYHLILGINAVINALVFPLAYLALRRLGLSRLLAYLFAGATALLPPVVFYSQFVMSDTVMPVLILAWLLCMHGWLSDGPLKRRYWYAAGMGAAAAYAMATHDRGGVVVALTGVVLVGVLALRWAPWRTTLVGLGALGAGAVAAKAFASWLQRQFTVPPSQVGTFLLEGLKNPDILQRTLTRTVGQVWYFIVSTWGVAGLAVVVCLFAVFSSRFQRPDRIVGAVMVALLFGTSLAAAAALPDDGRIDDWVYARYASYLVPVAFVTGVAILCRFSRKRLVVTAAGAVGLTLLLAQTVIWSAGSKLRTQVFVLWGLPDVSFLSADWNKLNMMRATAAAFVILAGLVLLLVAGGRRVLWALGVSLSLFACLATVTITEQVSHPFSKERKGTATGFTQAAGLRPKDNVVIAWDIEWSLRMAQAYEVYQGRIWYLDPRWQDVPATATAIVTPMPGEDKAPEAYWPNRPGQWYVDRSSKQGNWILWRRH</sequence>
<organism evidence="2 3">
    <name type="scientific">Streptomyces kaniharaensis</name>
    <dbReference type="NCBI Taxonomy" id="212423"/>
    <lineage>
        <taxon>Bacteria</taxon>
        <taxon>Bacillati</taxon>
        <taxon>Actinomycetota</taxon>
        <taxon>Actinomycetes</taxon>
        <taxon>Kitasatosporales</taxon>
        <taxon>Streptomycetaceae</taxon>
        <taxon>Streptomyces</taxon>
    </lineage>
</organism>
<evidence type="ECO:0000313" key="2">
    <source>
        <dbReference type="EMBL" id="MQS12697.1"/>
    </source>
</evidence>
<dbReference type="RefSeq" id="WP_153460995.1">
    <property type="nucleotide sequence ID" value="NZ_WBOF01000001.1"/>
</dbReference>